<dbReference type="InterPro" id="IPR052339">
    <property type="entry name" value="Fe-S_Maturation_MIP18"/>
</dbReference>
<dbReference type="AlphaFoldDB" id="A0A1F5HZQ0"/>
<evidence type="ECO:0000313" key="2">
    <source>
        <dbReference type="EMBL" id="OGE09583.1"/>
    </source>
</evidence>
<dbReference type="PANTHER" id="PTHR42831:SF1">
    <property type="entry name" value="FE-S PROTEIN MATURATION AUXILIARY FACTOR YITW"/>
    <property type="match status" value="1"/>
</dbReference>
<gene>
    <name evidence="2" type="ORF">A3A60_01480</name>
</gene>
<dbReference type="InterPro" id="IPR002744">
    <property type="entry name" value="MIP18-like"/>
</dbReference>
<dbReference type="SUPFAM" id="SSF117916">
    <property type="entry name" value="Fe-S cluster assembly (FSCA) domain-like"/>
    <property type="match status" value="1"/>
</dbReference>
<sequence>MTIAHDQIIEKLRQCLDPELGINIVDLGLIYSINVEGSQVRVLMTLTTPGCPLDSYFTKDITSKLKSIKGISDVAVELTFEPPWSPAKMSDESKDLLGFVN</sequence>
<protein>
    <recommendedName>
        <fullName evidence="1">MIP18 family-like domain-containing protein</fullName>
    </recommendedName>
</protein>
<comment type="caution">
    <text evidence="2">The sequence shown here is derived from an EMBL/GenBank/DDBJ whole genome shotgun (WGS) entry which is preliminary data.</text>
</comment>
<reference evidence="2 3" key="1">
    <citation type="journal article" date="2016" name="Nat. Commun.">
        <title>Thousands of microbial genomes shed light on interconnected biogeochemical processes in an aquifer system.</title>
        <authorList>
            <person name="Anantharaman K."/>
            <person name="Brown C.T."/>
            <person name="Hug L.A."/>
            <person name="Sharon I."/>
            <person name="Castelle C.J."/>
            <person name="Probst A.J."/>
            <person name="Thomas B.C."/>
            <person name="Singh A."/>
            <person name="Wilkins M.J."/>
            <person name="Karaoz U."/>
            <person name="Brodie E.L."/>
            <person name="Williams K.H."/>
            <person name="Hubbard S.S."/>
            <person name="Banfield J.F."/>
        </authorList>
    </citation>
    <scope>NUCLEOTIDE SEQUENCE [LARGE SCALE GENOMIC DNA]</scope>
</reference>
<dbReference type="Gene3D" id="3.30.300.130">
    <property type="entry name" value="Fe-S cluster assembly (FSCA)"/>
    <property type="match status" value="1"/>
</dbReference>
<dbReference type="PANTHER" id="PTHR42831">
    <property type="entry name" value="FE-S PROTEIN MATURATION AUXILIARY FACTOR YITW"/>
    <property type="match status" value="1"/>
</dbReference>
<evidence type="ECO:0000259" key="1">
    <source>
        <dbReference type="Pfam" id="PF01883"/>
    </source>
</evidence>
<organism evidence="2 3">
    <name type="scientific">Candidatus Curtissbacteria bacterium RIFCSPLOWO2_01_FULL_42_26</name>
    <dbReference type="NCBI Taxonomy" id="1797729"/>
    <lineage>
        <taxon>Bacteria</taxon>
        <taxon>Candidatus Curtissiibacteriota</taxon>
    </lineage>
</organism>
<dbReference type="EMBL" id="MFBS01000018">
    <property type="protein sequence ID" value="OGE09583.1"/>
    <property type="molecule type" value="Genomic_DNA"/>
</dbReference>
<dbReference type="STRING" id="1797729.A3A60_01480"/>
<dbReference type="Proteomes" id="UP000179227">
    <property type="component" value="Unassembled WGS sequence"/>
</dbReference>
<dbReference type="InterPro" id="IPR034904">
    <property type="entry name" value="FSCA_dom_sf"/>
</dbReference>
<proteinExistence type="predicted"/>
<feature type="domain" description="MIP18 family-like" evidence="1">
    <location>
        <begin position="6"/>
        <end position="77"/>
    </location>
</feature>
<dbReference type="Pfam" id="PF01883">
    <property type="entry name" value="FeS_assembly_P"/>
    <property type="match status" value="1"/>
</dbReference>
<name>A0A1F5HZQ0_9BACT</name>
<accession>A0A1F5HZQ0</accession>
<evidence type="ECO:0000313" key="3">
    <source>
        <dbReference type="Proteomes" id="UP000179227"/>
    </source>
</evidence>